<dbReference type="AlphaFoldDB" id="A0A066VVD8"/>
<keyword evidence="8" id="KW-1185">Reference proteome</keyword>
<keyword evidence="3" id="KW-0288">FMN</keyword>
<reference evidence="7 8" key="1">
    <citation type="submission" date="2014-05" db="EMBL/GenBank/DDBJ databases">
        <title>Draft genome sequence of a rare smut relative, Tilletiaria anomala UBC 951.</title>
        <authorList>
            <consortium name="DOE Joint Genome Institute"/>
            <person name="Toome M."/>
            <person name="Kuo A."/>
            <person name="Henrissat B."/>
            <person name="Lipzen A."/>
            <person name="Tritt A."/>
            <person name="Yoshinaga Y."/>
            <person name="Zane M."/>
            <person name="Barry K."/>
            <person name="Grigoriev I.V."/>
            <person name="Spatafora J.W."/>
            <person name="Aimea M.C."/>
        </authorList>
    </citation>
    <scope>NUCLEOTIDE SEQUENCE [LARGE SCALE GENOMIC DNA]</scope>
    <source>
        <strain evidence="7 8">UBC 951</strain>
    </source>
</reference>
<evidence type="ECO:0000256" key="4">
    <source>
        <dbReference type="ARBA" id="ARBA00023002"/>
    </source>
</evidence>
<dbReference type="RefSeq" id="XP_013242089.1">
    <property type="nucleotide sequence ID" value="XM_013386635.1"/>
</dbReference>
<dbReference type="STRING" id="1037660.A0A066VVD8"/>
<evidence type="ECO:0000256" key="3">
    <source>
        <dbReference type="ARBA" id="ARBA00022643"/>
    </source>
</evidence>
<evidence type="ECO:0000313" key="8">
    <source>
        <dbReference type="Proteomes" id="UP000027361"/>
    </source>
</evidence>
<protein>
    <submittedName>
        <fullName evidence="7">FMN-linked oxidoreductase</fullName>
    </submittedName>
</protein>
<dbReference type="InParanoid" id="A0A066VVD8"/>
<dbReference type="InterPro" id="IPR051799">
    <property type="entry name" value="NADH_flavin_oxidoreductase"/>
</dbReference>
<dbReference type="OrthoDB" id="1663137at2759"/>
<dbReference type="InterPro" id="IPR001155">
    <property type="entry name" value="OxRdtase_FMN_N"/>
</dbReference>
<name>A0A066VVD8_TILAU</name>
<proteinExistence type="inferred from homology"/>
<dbReference type="InterPro" id="IPR013785">
    <property type="entry name" value="Aldolase_TIM"/>
</dbReference>
<keyword evidence="4" id="KW-0560">Oxidoreductase</keyword>
<evidence type="ECO:0000256" key="5">
    <source>
        <dbReference type="SAM" id="MobiDB-lite"/>
    </source>
</evidence>
<dbReference type="HOGENOM" id="CLU_012153_6_2_1"/>
<comment type="similarity">
    <text evidence="1">Belongs to the NADH:flavin oxidoreductase/NADH oxidase family.</text>
</comment>
<feature type="compositionally biased region" description="Polar residues" evidence="5">
    <location>
        <begin position="428"/>
        <end position="441"/>
    </location>
</feature>
<evidence type="ECO:0000256" key="2">
    <source>
        <dbReference type="ARBA" id="ARBA00022630"/>
    </source>
</evidence>
<keyword evidence="2" id="KW-0285">Flavoprotein</keyword>
<evidence type="ECO:0000313" key="7">
    <source>
        <dbReference type="EMBL" id="KDN42520.1"/>
    </source>
</evidence>
<evidence type="ECO:0000259" key="6">
    <source>
        <dbReference type="Pfam" id="PF00724"/>
    </source>
</evidence>
<accession>A0A066VVD8</accession>
<comment type="caution">
    <text evidence="7">The sequence shown here is derived from an EMBL/GenBank/DDBJ whole genome shotgun (WGS) entry which is preliminary data.</text>
</comment>
<feature type="domain" description="NADH:flavin oxidoreductase/NADH oxidase N-terminal" evidence="6">
    <location>
        <begin position="268"/>
        <end position="382"/>
    </location>
</feature>
<gene>
    <name evidence="7" type="ORF">K437DRAFT_275154</name>
</gene>
<dbReference type="PANTHER" id="PTHR43656">
    <property type="entry name" value="BINDING OXIDOREDUCTASE, PUTATIVE (AFU_ORTHOLOGUE AFUA_2G08260)-RELATED"/>
    <property type="match status" value="1"/>
</dbReference>
<dbReference type="Pfam" id="PF00724">
    <property type="entry name" value="Oxidored_FMN"/>
    <property type="match status" value="1"/>
</dbReference>
<dbReference type="GeneID" id="25266609"/>
<dbReference type="GO" id="GO:0010181">
    <property type="term" value="F:FMN binding"/>
    <property type="evidence" value="ECO:0007669"/>
    <property type="project" value="InterPro"/>
</dbReference>
<feature type="region of interest" description="Disordered" evidence="5">
    <location>
        <begin position="400"/>
        <end position="443"/>
    </location>
</feature>
<organism evidence="7 8">
    <name type="scientific">Tilletiaria anomala (strain ATCC 24038 / CBS 436.72 / UBC 951)</name>
    <dbReference type="NCBI Taxonomy" id="1037660"/>
    <lineage>
        <taxon>Eukaryota</taxon>
        <taxon>Fungi</taxon>
        <taxon>Dikarya</taxon>
        <taxon>Basidiomycota</taxon>
        <taxon>Ustilaginomycotina</taxon>
        <taxon>Exobasidiomycetes</taxon>
        <taxon>Georgefischeriales</taxon>
        <taxon>Tilletiariaceae</taxon>
        <taxon>Tilletiaria</taxon>
    </lineage>
</organism>
<dbReference type="PANTHER" id="PTHR43656:SF2">
    <property type="entry name" value="BINDING OXIDOREDUCTASE, PUTATIVE (AFU_ORTHOLOGUE AFUA_2G08260)-RELATED"/>
    <property type="match status" value="1"/>
</dbReference>
<sequence length="617" mass="65741">MSQPAPSTTASNAELLAESVIFPHSGHRSHNRLLKAPMEELLASVFPSLLADGGAPALTATTAESRHGDMKMTKVPPHMPNEHHLSLYRVWAKAGWGVVITGNVAIDPTHLGTPFDIALPPLLAGATLAIQSQRQHQQQLDSSGQGGSRRAARNAVYKIYPQADAILHAFKRYARAVKGLPDSDADPEDDDLGSANADTDAKRPLAICQLVHAGRQSLRGAGRSLLRSPWAPSSVPMRPSTKGASAALSLRTPGALLGAAIDYLMWDTPHAMTLDDIAQLKAQFLAAALLCQATGFDGIELHASHGYMLAAFLSPKSNTRTDRYGGSAEGRARLLLDLAQEVKQVCGEGFAIGIKLNSADYVAGGLTEDDALQNVLWLSQAGCVDFIEISGGNYENPSFISPDGFNPELEKLPTSQKDGKNKSAADKSGNTDTKPRQSGQTKQREAFFQSFAQRARRVLEENPASPLSAPPLLCITGGLKTRTGMAYAIRAARVDMVGIGRYASVHPDLPRIVTDASIADADTLCADPQVYTVPNVQYAALVPLQLVGAGWSTLWHSAQLHFLAKQGRANVHAGVAAVLMTVLAPSFSVAKSSLQLIAVILVAYLASRWSSLLSRLN</sequence>
<dbReference type="SUPFAM" id="SSF51395">
    <property type="entry name" value="FMN-linked oxidoreductases"/>
    <property type="match status" value="2"/>
</dbReference>
<dbReference type="OMA" id="NAMIFKE"/>
<dbReference type="Proteomes" id="UP000027361">
    <property type="component" value="Unassembled WGS sequence"/>
</dbReference>
<dbReference type="EMBL" id="JMSN01000069">
    <property type="protein sequence ID" value="KDN42520.1"/>
    <property type="molecule type" value="Genomic_DNA"/>
</dbReference>
<evidence type="ECO:0000256" key="1">
    <source>
        <dbReference type="ARBA" id="ARBA00005979"/>
    </source>
</evidence>
<dbReference type="GO" id="GO:0016491">
    <property type="term" value="F:oxidoreductase activity"/>
    <property type="evidence" value="ECO:0007669"/>
    <property type="project" value="UniProtKB-KW"/>
</dbReference>
<dbReference type="Gene3D" id="3.20.20.70">
    <property type="entry name" value="Aldolase class I"/>
    <property type="match status" value="1"/>
</dbReference>